<evidence type="ECO:0000313" key="2">
    <source>
        <dbReference type="EMBL" id="CAA9384589.1"/>
    </source>
</evidence>
<name>A0A6J4NGH4_9ACTN</name>
<gene>
    <name evidence="2" type="ORF">AVDCRST_MAG35-45</name>
</gene>
<feature type="compositionally biased region" description="Basic residues" evidence="1">
    <location>
        <begin position="1"/>
        <end position="16"/>
    </location>
</feature>
<feature type="non-terminal residue" evidence="2">
    <location>
        <position position="25"/>
    </location>
</feature>
<feature type="region of interest" description="Disordered" evidence="1">
    <location>
        <begin position="1"/>
        <end position="25"/>
    </location>
</feature>
<evidence type="ECO:0000256" key="1">
    <source>
        <dbReference type="SAM" id="MobiDB-lite"/>
    </source>
</evidence>
<feature type="non-terminal residue" evidence="2">
    <location>
        <position position="1"/>
    </location>
</feature>
<dbReference type="AlphaFoldDB" id="A0A6J4NGH4"/>
<sequence length="25" mass="2786">LRRGLARPRAGRRPWRQRPGGCGGV</sequence>
<reference evidence="2" key="1">
    <citation type="submission" date="2020-02" db="EMBL/GenBank/DDBJ databases">
        <authorList>
            <person name="Meier V. D."/>
        </authorList>
    </citation>
    <scope>NUCLEOTIDE SEQUENCE</scope>
    <source>
        <strain evidence="2">AVDCRST_MAG35</strain>
    </source>
</reference>
<proteinExistence type="predicted"/>
<organism evidence="2">
    <name type="scientific">uncultured Quadrisphaera sp</name>
    <dbReference type="NCBI Taxonomy" id="904978"/>
    <lineage>
        <taxon>Bacteria</taxon>
        <taxon>Bacillati</taxon>
        <taxon>Actinomycetota</taxon>
        <taxon>Actinomycetes</taxon>
        <taxon>Kineosporiales</taxon>
        <taxon>Kineosporiaceae</taxon>
        <taxon>Quadrisphaera</taxon>
        <taxon>environmental samples</taxon>
    </lineage>
</organism>
<accession>A0A6J4NGH4</accession>
<protein>
    <submittedName>
        <fullName evidence="2">Uncharacterized protein</fullName>
    </submittedName>
</protein>
<dbReference type="EMBL" id="CADCUY010000012">
    <property type="protein sequence ID" value="CAA9384589.1"/>
    <property type="molecule type" value="Genomic_DNA"/>
</dbReference>